<dbReference type="Gramene" id="TraesNOR2D03G01276680.1">
    <property type="protein sequence ID" value="TraesNOR2D03G01276680.1.CDS1"/>
    <property type="gene ID" value="TraesNOR2D03G01276680"/>
</dbReference>
<dbReference type="Gramene" id="TraesCS2D02G451000.1">
    <property type="protein sequence ID" value="TraesCS2D02G451000.1.cds1"/>
    <property type="gene ID" value="TraesCS2D02G451000"/>
</dbReference>
<dbReference type="Gramene" id="TraesPARA_EIv1.0_0734380.1">
    <property type="protein sequence ID" value="TraesPARA_EIv1.0_0734380.1.CDS1"/>
    <property type="gene ID" value="TraesPARA_EIv1.0_0734380"/>
</dbReference>
<dbReference type="Gramene" id="TraesRN2D0101068200.1">
    <property type="protein sequence ID" value="TraesRN2D0101068200.1"/>
    <property type="gene ID" value="TraesRN2D0101068200"/>
</dbReference>
<reference evidence="1" key="2">
    <citation type="submission" date="2018-10" db="UniProtKB">
        <authorList>
            <consortium name="EnsemblPlants"/>
        </authorList>
    </citation>
    <scope>IDENTIFICATION</scope>
</reference>
<dbReference type="Gramene" id="TraesJUL2D03G01268100.1">
    <property type="protein sequence ID" value="TraesJUL2D03G01268100.1.CDS1"/>
    <property type="gene ID" value="TraesJUL2D03G01268100"/>
</dbReference>
<dbReference type="PANTHER" id="PTHR33085">
    <property type="entry name" value="OS12G0113100 PROTEIN-RELATED"/>
    <property type="match status" value="1"/>
</dbReference>
<reference evidence="1" key="1">
    <citation type="submission" date="2018-08" db="EMBL/GenBank/DDBJ databases">
        <authorList>
            <person name="Rossello M."/>
        </authorList>
    </citation>
    <scope>NUCLEOTIDE SEQUENCE [LARGE SCALE GENOMIC DNA]</scope>
    <source>
        <strain evidence="1">cv. Chinese Spring</strain>
    </source>
</reference>
<dbReference type="Gramene" id="TraesSTA2D03G01249040.1">
    <property type="protein sequence ID" value="TraesSTA2D03G01249040.1.CDS1"/>
    <property type="gene ID" value="TraesSTA2D03G01249040"/>
</dbReference>
<dbReference type="Gramene" id="TraesJAG2D03G01266030.1">
    <property type="protein sequence ID" value="TraesJAG2D03G01266030.1.CDS1"/>
    <property type="gene ID" value="TraesJAG2D03G01266030"/>
</dbReference>
<dbReference type="Pfam" id="PF07893">
    <property type="entry name" value="DUF1668"/>
    <property type="match status" value="1"/>
</dbReference>
<dbReference type="Gramene" id="TraesSYM2D03G01275890.1">
    <property type="protein sequence ID" value="TraesSYM2D03G01275890.1.CDS1"/>
    <property type="gene ID" value="TraesSYM2D03G01275890"/>
</dbReference>
<protein>
    <recommendedName>
        <fullName evidence="3">F-box associated domain-containing protein</fullName>
    </recommendedName>
</protein>
<evidence type="ECO:0008006" key="3">
    <source>
        <dbReference type="Google" id="ProtNLM"/>
    </source>
</evidence>
<name>A0A3B6DK77_WHEAT</name>
<dbReference type="Gramene" id="TraesCLE_scaffold_024682_01G000100.1">
    <property type="protein sequence ID" value="TraesCLE_scaffold_024682_01G000100.1"/>
    <property type="gene ID" value="TraesCLE_scaffold_024682_01G000100"/>
</dbReference>
<dbReference type="PANTHER" id="PTHR33085:SF78">
    <property type="entry name" value="EXPRESSED PROTEIN"/>
    <property type="match status" value="1"/>
</dbReference>
<dbReference type="Gramene" id="TraesCAD_scaffold_014906_01G000100.1">
    <property type="protein sequence ID" value="TraesCAD_scaffold_014906_01G000100.1"/>
    <property type="gene ID" value="TraesCAD_scaffold_014906_01G000100"/>
</dbReference>
<proteinExistence type="predicted"/>
<dbReference type="Gramene" id="TraesWEE_scaffold_143132_01G000100.1">
    <property type="protein sequence ID" value="TraesWEE_scaffold_143132_01G000100.1"/>
    <property type="gene ID" value="TraesWEE_scaffold_143132_01G000100"/>
</dbReference>
<organism evidence="1">
    <name type="scientific">Triticum aestivum</name>
    <name type="common">Wheat</name>
    <dbReference type="NCBI Taxonomy" id="4565"/>
    <lineage>
        <taxon>Eukaryota</taxon>
        <taxon>Viridiplantae</taxon>
        <taxon>Streptophyta</taxon>
        <taxon>Embryophyta</taxon>
        <taxon>Tracheophyta</taxon>
        <taxon>Spermatophyta</taxon>
        <taxon>Magnoliopsida</taxon>
        <taxon>Liliopsida</taxon>
        <taxon>Poales</taxon>
        <taxon>Poaceae</taxon>
        <taxon>BOP clade</taxon>
        <taxon>Pooideae</taxon>
        <taxon>Triticodae</taxon>
        <taxon>Triticeae</taxon>
        <taxon>Triticinae</taxon>
        <taxon>Triticum</taxon>
    </lineage>
</organism>
<dbReference type="InterPro" id="IPR012871">
    <property type="entry name" value="DUF1668_ORYSA"/>
</dbReference>
<dbReference type="Gramene" id="TraesMAC2D03G01258260.1">
    <property type="protein sequence ID" value="TraesMAC2D03G01258260.1.CDS1"/>
    <property type="gene ID" value="TraesMAC2D03G01258260"/>
</dbReference>
<dbReference type="Gramene" id="TraesCS2D03G1011500.1">
    <property type="protein sequence ID" value="TraesCS2D03G1011500.1.CDS1"/>
    <property type="gene ID" value="TraesCS2D03G1011500"/>
</dbReference>
<accession>A0A3B6DK77</accession>
<dbReference type="EnsemblPlants" id="TraesCS2D02G451000.1">
    <property type="protein sequence ID" value="TraesCS2D02G451000.1.cds1"/>
    <property type="gene ID" value="TraesCS2D02G451000"/>
</dbReference>
<keyword evidence="2" id="KW-1185">Reference proteome</keyword>
<dbReference type="OMA" id="YFAGAFD"/>
<dbReference type="Proteomes" id="UP000019116">
    <property type="component" value="Chromosome 2D"/>
</dbReference>
<dbReference type="Gramene" id="TraesROB_scaffold_028689_01G000300.1">
    <property type="protein sequence ID" value="TraesROB_scaffold_028689_01G000300.1"/>
    <property type="gene ID" value="TraesROB_scaffold_028689_01G000300"/>
</dbReference>
<evidence type="ECO:0000313" key="2">
    <source>
        <dbReference type="Proteomes" id="UP000019116"/>
    </source>
</evidence>
<dbReference type="AlphaFoldDB" id="A0A3B6DK77"/>
<dbReference type="Gramene" id="TraesLDM2D03G01261240.1">
    <property type="protein sequence ID" value="TraesLDM2D03G01261240.1.CDS1"/>
    <property type="gene ID" value="TraesLDM2D03G01261240"/>
</dbReference>
<sequence>MHPMELDPKFKHNNMDGILVYDVRTPSFVVGPPQSGDPDPYPVDPIYIHVGGRLFALAADSFQLLYPPPYYESDWEEFVWAWQSLPEPPFSHDLVACYTVHSDRRTIFVSVGGEAPATYSFDTSEALMDDGDCRWKHHGEWTMPFDGRAYFIPELSVWVGLSGCRRQSEHVLQIAAIDEVSENFDGGQQGLGLKLCKEELSPLYPGEEPVGATSKGNEEQQDRGCLMRLTTFSLKYDKNGGLAIGKGRHILQYSVPPEVTLSMLKTPVAFWM</sequence>
<dbReference type="OrthoDB" id="635005at2759"/>
<evidence type="ECO:0000313" key="1">
    <source>
        <dbReference type="EnsemblPlants" id="TraesCS2D02G451000.1.cds1"/>
    </source>
</evidence>